<evidence type="ECO:0000313" key="1">
    <source>
        <dbReference type="EMBL" id="CAB4157632.1"/>
    </source>
</evidence>
<dbReference type="Pfam" id="PF04404">
    <property type="entry name" value="ERF"/>
    <property type="match status" value="1"/>
</dbReference>
<name>A0A6J5NG01_9CAUD</name>
<dbReference type="InterPro" id="IPR007499">
    <property type="entry name" value="ERF_bacteria_virus"/>
</dbReference>
<dbReference type="EMBL" id="LR796662">
    <property type="protein sequence ID" value="CAB4157632.1"/>
    <property type="molecule type" value="Genomic_DNA"/>
</dbReference>
<accession>A0A6J5NG01</accession>
<sequence length="189" mass="21196">MNIYKIQAELKAPKGQLNKFGNYRYRSAEDIIEAVKPILAKEKTCLIVSDEIVQVGDRIYVKATATLLTDEDNSISAHGWAREEEVKKGMDAAQITGSASSYARKYALNGLFAIDDTKDADATNEHKDEVGDDKRLFLQTLLENTPYTEEKKNKMAIKIESFTKEDDYNKALKVLNANQIGSLNSKQIN</sequence>
<protein>
    <submittedName>
        <fullName evidence="1">Essential recombination function protein</fullName>
    </submittedName>
</protein>
<reference evidence="1" key="1">
    <citation type="submission" date="2020-04" db="EMBL/GenBank/DDBJ databases">
        <authorList>
            <person name="Chiriac C."/>
            <person name="Salcher M."/>
            <person name="Ghai R."/>
            <person name="Kavagutti S V."/>
        </authorList>
    </citation>
    <scope>NUCLEOTIDE SEQUENCE</scope>
</reference>
<proteinExistence type="predicted"/>
<gene>
    <name evidence="1" type="ORF">UFOVP690_35</name>
</gene>
<organism evidence="1">
    <name type="scientific">uncultured Caudovirales phage</name>
    <dbReference type="NCBI Taxonomy" id="2100421"/>
    <lineage>
        <taxon>Viruses</taxon>
        <taxon>Duplodnaviria</taxon>
        <taxon>Heunggongvirae</taxon>
        <taxon>Uroviricota</taxon>
        <taxon>Caudoviricetes</taxon>
        <taxon>Peduoviridae</taxon>
        <taxon>Maltschvirus</taxon>
        <taxon>Maltschvirus maltsch</taxon>
    </lineage>
</organism>